<dbReference type="SUPFAM" id="SSF52540">
    <property type="entry name" value="P-loop containing nucleoside triphosphate hydrolases"/>
    <property type="match status" value="1"/>
</dbReference>
<evidence type="ECO:0000259" key="9">
    <source>
        <dbReference type="Pfam" id="PF23559"/>
    </source>
</evidence>
<dbReference type="Gene3D" id="3.80.10.10">
    <property type="entry name" value="Ribonuclease Inhibitor"/>
    <property type="match status" value="3"/>
</dbReference>
<dbReference type="FunFam" id="3.40.50.300:FF:001091">
    <property type="entry name" value="Probable disease resistance protein At1g61300"/>
    <property type="match status" value="1"/>
</dbReference>
<accession>A0AA35YPM5</accession>
<dbReference type="PRINTS" id="PR00364">
    <property type="entry name" value="DISEASERSIST"/>
</dbReference>
<evidence type="ECO:0000256" key="6">
    <source>
        <dbReference type="SAM" id="SignalP"/>
    </source>
</evidence>
<dbReference type="GO" id="GO:0051707">
    <property type="term" value="P:response to other organism"/>
    <property type="evidence" value="ECO:0007669"/>
    <property type="project" value="UniProtKB-ARBA"/>
</dbReference>
<gene>
    <name evidence="11" type="ORF">LSALG_LOCUS17542</name>
</gene>
<dbReference type="InterPro" id="IPR041118">
    <property type="entry name" value="Rx_N"/>
</dbReference>
<dbReference type="InterPro" id="IPR056789">
    <property type="entry name" value="LRR_R13L1-DRL21"/>
</dbReference>
<dbReference type="Pfam" id="PF13855">
    <property type="entry name" value="LRR_8"/>
    <property type="match status" value="1"/>
</dbReference>
<dbReference type="Gene3D" id="1.10.8.430">
    <property type="entry name" value="Helical domain of apoptotic protease-activating factors"/>
    <property type="match status" value="1"/>
</dbReference>
<dbReference type="InterPro" id="IPR042197">
    <property type="entry name" value="Apaf_helical"/>
</dbReference>
<dbReference type="InterPro" id="IPR001611">
    <property type="entry name" value="Leu-rich_rpt"/>
</dbReference>
<evidence type="ECO:0000256" key="1">
    <source>
        <dbReference type="ARBA" id="ARBA00022614"/>
    </source>
</evidence>
<feature type="domain" description="NB-ARC" evidence="7">
    <location>
        <begin position="288"/>
        <end position="457"/>
    </location>
</feature>
<dbReference type="Gene3D" id="3.40.50.300">
    <property type="entry name" value="P-loop containing nucleotide triphosphate hydrolases"/>
    <property type="match status" value="1"/>
</dbReference>
<evidence type="ECO:0000313" key="11">
    <source>
        <dbReference type="EMBL" id="CAI9277627.1"/>
    </source>
</evidence>
<dbReference type="InterPro" id="IPR032675">
    <property type="entry name" value="LRR_dom_sf"/>
</dbReference>
<evidence type="ECO:0000259" key="10">
    <source>
        <dbReference type="Pfam" id="PF25019"/>
    </source>
</evidence>
<dbReference type="Proteomes" id="UP001177003">
    <property type="component" value="Chromosome 3"/>
</dbReference>
<dbReference type="InterPro" id="IPR058922">
    <property type="entry name" value="WHD_DRP"/>
</dbReference>
<keyword evidence="1" id="KW-0433">Leucine-rich repeat</keyword>
<evidence type="ECO:0000256" key="4">
    <source>
        <dbReference type="ARBA" id="ARBA00022821"/>
    </source>
</evidence>
<protein>
    <submittedName>
        <fullName evidence="11">Uncharacterized protein</fullName>
    </submittedName>
</protein>
<dbReference type="GO" id="GO:0043531">
    <property type="term" value="F:ADP binding"/>
    <property type="evidence" value="ECO:0007669"/>
    <property type="project" value="InterPro"/>
</dbReference>
<keyword evidence="3" id="KW-0547">Nucleotide-binding</keyword>
<feature type="signal peptide" evidence="6">
    <location>
        <begin position="1"/>
        <end position="20"/>
    </location>
</feature>
<dbReference type="PANTHER" id="PTHR36766:SF61">
    <property type="entry name" value="NB-ARC DOMAIN DISEASE RESISTANCE PROTEIN"/>
    <property type="match status" value="1"/>
</dbReference>
<dbReference type="InterPro" id="IPR027417">
    <property type="entry name" value="P-loop_NTPase"/>
</dbReference>
<keyword evidence="12" id="KW-1185">Reference proteome</keyword>
<keyword evidence="4" id="KW-0611">Plant defense</keyword>
<dbReference type="GO" id="GO:0006952">
    <property type="term" value="P:defense response"/>
    <property type="evidence" value="ECO:0007669"/>
    <property type="project" value="UniProtKB-KW"/>
</dbReference>
<reference evidence="11" key="1">
    <citation type="submission" date="2023-04" db="EMBL/GenBank/DDBJ databases">
        <authorList>
            <person name="Vijverberg K."/>
            <person name="Xiong W."/>
            <person name="Schranz E."/>
        </authorList>
    </citation>
    <scope>NUCLEOTIDE SEQUENCE</scope>
</reference>
<dbReference type="Pfam" id="PF25019">
    <property type="entry name" value="LRR_R13L1-DRL21"/>
    <property type="match status" value="1"/>
</dbReference>
<keyword evidence="2" id="KW-0677">Repeat</keyword>
<dbReference type="Pfam" id="PF23559">
    <property type="entry name" value="WHD_DRP"/>
    <property type="match status" value="1"/>
</dbReference>
<dbReference type="Pfam" id="PF00931">
    <property type="entry name" value="NB-ARC"/>
    <property type="match status" value="1"/>
</dbReference>
<dbReference type="Pfam" id="PF18052">
    <property type="entry name" value="Rx_N"/>
    <property type="match status" value="1"/>
</dbReference>
<evidence type="ECO:0000259" key="7">
    <source>
        <dbReference type="Pfam" id="PF00931"/>
    </source>
</evidence>
<sequence length="1366" mass="153147">MTNTASEIIWVAHLLRELHALPTTVPTLLCDNKSALFLTHNPISHNRAKHIDIDYHFVRELVASIQLNTKFIPTHLQLADIFTKSLVRPLFERFRTKLHVGPPPISLTGGFIAGFGFHICLLENGRVAGFTQPDLLFKLASETLKKLARSKGIDSQLKKLKRSLIQIKALLNDASKKEISDEAVKEWLNGLQHLAYDIDDLLDDLATEAMRREFSTSKVRKLIPIRCTNFLLRTRIHGKLDYITTQLEGLVEEKNSLGLSVIGESPKHVNRRLETSLIDASSIVGREGDKDALLHQLLGDEPCDKNFSIVPIVGMGGIGKTTLARLLYDEMQGNDHFELKAWVCVSDEFDIFSISRTIFQSIDGGNREFKDLNLLQVALKEKISRKRFLLVLDDVWSESYADWEILERPFLAGAPGSKIIMTTRKLSLLTQLGYNQPYHVSVLSHDNALSLFCQHALGKSNFESHLTLKPYGDGIIEKCGGLPLALIALGRLLRTKTDKEEWKEVLNSEIWGLEKVDEIAPALRLSYNDLSGSLKRLFAYCSLFPKDHVFDKEELILLWMAEGFLRQSSTSKSVERLGREGFDELLSRSFFQHAPEDKSLFVMHDLMNDLATSVAGDFFSRFDIEMKKELHQEALEKHRHMSFVCENYMVQKRFEALKGAKSLRTFLALSFGVIENWTTFYLSNKVLDDLLQEFPLLRVLSLRYLSISEVPESIGSLKHLRYLNLSRTQITHLPDSVCNLYNLQMLIVSGCKSLEKLPGNFSKLKNLRHFDMRDTPELKKMPLGVLELKSLQTLYGIVIEGDDGFSISDLKDSKDLQGRISIKGLEKVRGSMHAQKANLSEKRLSELELEWSDVFDGSRKETLEKEVLNALKPCSDNLKSLEIVSYGGIEFPIWVGGPSFGRLTCVSIIGCKKCTSLPPLGHLPLLKELYIAGMDDVQAVGPELLGTGFAFPSLENLTFRDMVGWEAWSTSGGVVDTTFPCLQKLCIESCPNLVRVSVESLPSLRVLKIVGCGHEVLRSLVCVALSITILNITSIKGLNDQVWGGVIEYLGAVEEVCITSCNEIRYLWESEAEVSKYLVNLRKLDVWNCSNLVSLGEKEEEDNCGSNLTSLTSLSVMDCDSLEHCSCPKSLKSLTIENCNKLLEKELVGGREEPLINSNILMLESVFVTDWPNLKSITELSSFNHLTELEISNCPNLESFPDHELPKLNVLISLAIVYCESMDASFSGGLWPPKLCGLTIGKLKKPISKWGPQAFPASLDDLTLIGGQSEDVSNISQLSHLLPSSLTELRVIEFEKVESVSKGLQHLTSLQHLSIIECPKAIDLPEMLLPSLLSLEIRGCPNLKEMSSKRGSYWPRVSRIPCIDIS</sequence>
<evidence type="ECO:0000259" key="8">
    <source>
        <dbReference type="Pfam" id="PF18052"/>
    </source>
</evidence>
<dbReference type="GO" id="GO:0005524">
    <property type="term" value="F:ATP binding"/>
    <property type="evidence" value="ECO:0007669"/>
    <property type="project" value="UniProtKB-KW"/>
</dbReference>
<evidence type="ECO:0000256" key="5">
    <source>
        <dbReference type="ARBA" id="ARBA00022840"/>
    </source>
</evidence>
<feature type="domain" description="Disease resistance N-terminal" evidence="8">
    <location>
        <begin position="136"/>
        <end position="219"/>
    </location>
</feature>
<evidence type="ECO:0000256" key="2">
    <source>
        <dbReference type="ARBA" id="ARBA00022737"/>
    </source>
</evidence>
<proteinExistence type="predicted"/>
<dbReference type="PROSITE" id="PS51450">
    <property type="entry name" value="LRR"/>
    <property type="match status" value="1"/>
</dbReference>
<dbReference type="InterPro" id="IPR002182">
    <property type="entry name" value="NB-ARC"/>
</dbReference>
<dbReference type="CDD" id="cd09272">
    <property type="entry name" value="RNase_HI_RT_Ty1"/>
    <property type="match status" value="1"/>
</dbReference>
<evidence type="ECO:0000313" key="12">
    <source>
        <dbReference type="Proteomes" id="UP001177003"/>
    </source>
</evidence>
<dbReference type="Gene3D" id="1.20.5.4130">
    <property type="match status" value="1"/>
</dbReference>
<keyword evidence="6" id="KW-0732">Signal</keyword>
<dbReference type="PANTHER" id="PTHR36766">
    <property type="entry name" value="PLANT BROAD-SPECTRUM MILDEW RESISTANCE PROTEIN RPW8"/>
    <property type="match status" value="1"/>
</dbReference>
<organism evidence="11 12">
    <name type="scientific">Lactuca saligna</name>
    <name type="common">Willowleaf lettuce</name>
    <dbReference type="NCBI Taxonomy" id="75948"/>
    <lineage>
        <taxon>Eukaryota</taxon>
        <taxon>Viridiplantae</taxon>
        <taxon>Streptophyta</taxon>
        <taxon>Embryophyta</taxon>
        <taxon>Tracheophyta</taxon>
        <taxon>Spermatophyta</taxon>
        <taxon>Magnoliopsida</taxon>
        <taxon>eudicotyledons</taxon>
        <taxon>Gunneridae</taxon>
        <taxon>Pentapetalae</taxon>
        <taxon>asterids</taxon>
        <taxon>campanulids</taxon>
        <taxon>Asterales</taxon>
        <taxon>Asteraceae</taxon>
        <taxon>Cichorioideae</taxon>
        <taxon>Cichorieae</taxon>
        <taxon>Lactucinae</taxon>
        <taxon>Lactuca</taxon>
    </lineage>
</organism>
<dbReference type="SUPFAM" id="SSF52058">
    <property type="entry name" value="L domain-like"/>
    <property type="match status" value="2"/>
</dbReference>
<feature type="domain" description="Disease resistance protein winged helix" evidence="9">
    <location>
        <begin position="543"/>
        <end position="611"/>
    </location>
</feature>
<feature type="chain" id="PRO_5041329240" evidence="6">
    <location>
        <begin position="21"/>
        <end position="1366"/>
    </location>
</feature>
<feature type="domain" description="R13L1/DRL21-like LRR repeat region" evidence="10">
    <location>
        <begin position="807"/>
        <end position="934"/>
    </location>
</feature>
<name>A0AA35YPM5_LACSI</name>
<evidence type="ECO:0000256" key="3">
    <source>
        <dbReference type="ARBA" id="ARBA00022741"/>
    </source>
</evidence>
<keyword evidence="5" id="KW-0067">ATP-binding</keyword>
<dbReference type="EMBL" id="OX465079">
    <property type="protein sequence ID" value="CAI9277627.1"/>
    <property type="molecule type" value="Genomic_DNA"/>
</dbReference>